<dbReference type="Gene3D" id="2.130.10.10">
    <property type="entry name" value="YVTN repeat-like/Quinoprotein amine dehydrogenase"/>
    <property type="match status" value="1"/>
</dbReference>
<dbReference type="InterPro" id="IPR019775">
    <property type="entry name" value="WD40_repeat_CS"/>
</dbReference>
<evidence type="ECO:0000256" key="4">
    <source>
        <dbReference type="ARBA" id="ARBA00022737"/>
    </source>
</evidence>
<dbReference type="OrthoDB" id="10260946at2759"/>
<evidence type="ECO:0000256" key="2">
    <source>
        <dbReference type="ARBA" id="ARBA00022490"/>
    </source>
</evidence>
<feature type="repeat" description="WD" evidence="5">
    <location>
        <begin position="146"/>
        <end position="188"/>
    </location>
</feature>
<dbReference type="AlphaFoldDB" id="A0A8B7XF51"/>
<dbReference type="InterPro" id="IPR015943">
    <property type="entry name" value="WD40/YVTN_repeat-like_dom_sf"/>
</dbReference>
<evidence type="ECO:0000256" key="1">
    <source>
        <dbReference type="ARBA" id="ARBA00004496"/>
    </source>
</evidence>
<dbReference type="SUPFAM" id="SSF50978">
    <property type="entry name" value="WD40 repeat-like"/>
    <property type="match status" value="1"/>
</dbReference>
<dbReference type="InterPro" id="IPR052139">
    <property type="entry name" value="Methylosome_Comp_WDR77"/>
</dbReference>
<dbReference type="Pfam" id="PF00400">
    <property type="entry name" value="WD40"/>
    <property type="match status" value="4"/>
</dbReference>
<keyword evidence="6" id="KW-1185">Reference proteome</keyword>
<dbReference type="PRINTS" id="PR00320">
    <property type="entry name" value="GPROTEINBRPT"/>
</dbReference>
<dbReference type="InterPro" id="IPR001680">
    <property type="entry name" value="WD40_rpt"/>
</dbReference>
<feature type="repeat" description="WD" evidence="5">
    <location>
        <begin position="104"/>
        <end position="145"/>
    </location>
</feature>
<dbReference type="GO" id="GO:0007309">
    <property type="term" value="P:oocyte axis specification"/>
    <property type="evidence" value="ECO:0007669"/>
    <property type="project" value="TreeGrafter"/>
</dbReference>
<dbReference type="PANTHER" id="PTHR46853:SF1">
    <property type="entry name" value="METHYLOSOME PROTEIN 50"/>
    <property type="match status" value="1"/>
</dbReference>
<dbReference type="GO" id="GO:0034709">
    <property type="term" value="C:methylosome"/>
    <property type="evidence" value="ECO:0007669"/>
    <property type="project" value="TreeGrafter"/>
</dbReference>
<organism evidence="6 7">
    <name type="scientific">Acanthaster planci</name>
    <name type="common">Crown-of-thorns starfish</name>
    <dbReference type="NCBI Taxonomy" id="133434"/>
    <lineage>
        <taxon>Eukaryota</taxon>
        <taxon>Metazoa</taxon>
        <taxon>Echinodermata</taxon>
        <taxon>Eleutherozoa</taxon>
        <taxon>Asterozoa</taxon>
        <taxon>Asteroidea</taxon>
        <taxon>Valvatacea</taxon>
        <taxon>Valvatida</taxon>
        <taxon>Acanthasteridae</taxon>
        <taxon>Acanthaster</taxon>
    </lineage>
</organism>
<dbReference type="GeneID" id="110973132"/>
<protein>
    <submittedName>
        <fullName evidence="7">Methylosome protein 50-like</fullName>
    </submittedName>
</protein>
<keyword evidence="4" id="KW-0677">Repeat</keyword>
<dbReference type="OMA" id="QMGCNAS"/>
<dbReference type="KEGG" id="aplc:110973132"/>
<dbReference type="PROSITE" id="PS50294">
    <property type="entry name" value="WD_REPEATS_REGION"/>
    <property type="match status" value="2"/>
</dbReference>
<keyword evidence="3 5" id="KW-0853">WD repeat</keyword>
<dbReference type="InterPro" id="IPR036322">
    <property type="entry name" value="WD40_repeat_dom_sf"/>
</dbReference>
<evidence type="ECO:0000313" key="7">
    <source>
        <dbReference type="RefSeq" id="XP_022079378.1"/>
    </source>
</evidence>
<dbReference type="InterPro" id="IPR020472">
    <property type="entry name" value="WD40_PAC1"/>
</dbReference>
<comment type="subcellular location">
    <subcellularLocation>
        <location evidence="1">Cytoplasm</location>
    </subcellularLocation>
</comment>
<accession>A0A8B7XF51</accession>
<proteinExistence type="predicted"/>
<dbReference type="SMART" id="SM00320">
    <property type="entry name" value="WD40"/>
    <property type="match status" value="6"/>
</dbReference>
<sequence length="323" mass="35652">MTSSNVPSSMEKYLDVLQHNRDGSLMLGASGLNGKFWAGSLWFYEDPENAPDINKCSAGIQTEAGVTDLQWIDECRVTVASDSGAIEVWQLVNSRSAFRNLFYLYEHDNAVHSISINSNKTRVISASSDRHVKVWDLASQSSVLTLKAHTAKVECVACSPNELEVFLSCSQDGSVLLWDLRKPKPARRLSRPEGTSLPTCLAWKPGETHVLASGDETGKILLQDSRADNTGTRLTTAHTRSIHRLAFSAKNPLWLASTADDCTVAVTELQPELKQVYRSYSHNDFVRGASWDPLSNKLMTCGWDRQVKGHDILPGATGSNERM</sequence>
<dbReference type="PROSITE" id="PS50082">
    <property type="entry name" value="WD_REPEATS_2"/>
    <property type="match status" value="2"/>
</dbReference>
<evidence type="ECO:0000256" key="3">
    <source>
        <dbReference type="ARBA" id="ARBA00022574"/>
    </source>
</evidence>
<gene>
    <name evidence="7" type="primary">LOC110973132</name>
</gene>
<dbReference type="PANTHER" id="PTHR46853">
    <property type="entry name" value="METHYLOSOME PROTEIN 50"/>
    <property type="match status" value="1"/>
</dbReference>
<dbReference type="Proteomes" id="UP000694845">
    <property type="component" value="Unplaced"/>
</dbReference>
<dbReference type="RefSeq" id="XP_022079378.1">
    <property type="nucleotide sequence ID" value="XM_022223686.1"/>
</dbReference>
<evidence type="ECO:0000256" key="5">
    <source>
        <dbReference type="PROSITE-ProRule" id="PRU00221"/>
    </source>
</evidence>
<reference evidence="7" key="1">
    <citation type="submission" date="2025-08" db="UniProtKB">
        <authorList>
            <consortium name="RefSeq"/>
        </authorList>
    </citation>
    <scope>IDENTIFICATION</scope>
</reference>
<name>A0A8B7XF51_ACAPL</name>
<keyword evidence="2" id="KW-0963">Cytoplasm</keyword>
<dbReference type="PROSITE" id="PS00678">
    <property type="entry name" value="WD_REPEATS_1"/>
    <property type="match status" value="1"/>
</dbReference>
<evidence type="ECO:0000313" key="6">
    <source>
        <dbReference type="Proteomes" id="UP000694845"/>
    </source>
</evidence>